<dbReference type="InterPro" id="IPR013785">
    <property type="entry name" value="Aldolase_TIM"/>
</dbReference>
<dbReference type="AlphaFoldDB" id="A0A6A3GFH0"/>
<feature type="chain" id="PRO_5025579607" description="Glutamate synthase domain-containing protein" evidence="2">
    <location>
        <begin position="31"/>
        <end position="121"/>
    </location>
</feature>
<dbReference type="Gene3D" id="3.20.20.70">
    <property type="entry name" value="Aldolase class I"/>
    <property type="match status" value="1"/>
</dbReference>
<evidence type="ECO:0000256" key="1">
    <source>
        <dbReference type="ARBA" id="ARBA00009716"/>
    </source>
</evidence>
<feature type="domain" description="Glutamate synthase" evidence="3">
    <location>
        <begin position="27"/>
        <end position="121"/>
    </location>
</feature>
<evidence type="ECO:0000256" key="2">
    <source>
        <dbReference type="SAM" id="SignalP"/>
    </source>
</evidence>
<organism evidence="4 5">
    <name type="scientific">Phytophthora rubi</name>
    <dbReference type="NCBI Taxonomy" id="129364"/>
    <lineage>
        <taxon>Eukaryota</taxon>
        <taxon>Sar</taxon>
        <taxon>Stramenopiles</taxon>
        <taxon>Oomycota</taxon>
        <taxon>Peronosporomycetes</taxon>
        <taxon>Peronosporales</taxon>
        <taxon>Peronosporaceae</taxon>
        <taxon>Phytophthora</taxon>
    </lineage>
</organism>
<proteinExistence type="inferred from homology"/>
<gene>
    <name evidence="4" type="ORF">PR002_g31163</name>
</gene>
<dbReference type="InterPro" id="IPR051394">
    <property type="entry name" value="Glutamate_Synthase"/>
</dbReference>
<comment type="similarity">
    <text evidence="1">Belongs to the glutamate synthase family.</text>
</comment>
<protein>
    <recommendedName>
        <fullName evidence="3">Glutamate synthase domain-containing protein</fullName>
    </recommendedName>
</protein>
<evidence type="ECO:0000259" key="3">
    <source>
        <dbReference type="Pfam" id="PF01645"/>
    </source>
</evidence>
<dbReference type="PANTHER" id="PTHR43100:SF1">
    <property type="entry name" value="GLUTAMATE SYNTHASE [NADPH] SMALL CHAIN"/>
    <property type="match status" value="1"/>
</dbReference>
<dbReference type="SUPFAM" id="SSF51395">
    <property type="entry name" value="FMN-linked oxidoreductases"/>
    <property type="match status" value="1"/>
</dbReference>
<accession>A0A6A3GFH0</accession>
<comment type="caution">
    <text evidence="4">The sequence shown here is derived from an EMBL/GenBank/DDBJ whole genome shotgun (WGS) entry which is preliminary data.</text>
</comment>
<dbReference type="Pfam" id="PF01645">
    <property type="entry name" value="Glu_synthase"/>
    <property type="match status" value="1"/>
</dbReference>
<keyword evidence="2" id="KW-0732">Signal</keyword>
<dbReference type="EMBL" id="QXFU01007927">
    <property type="protein sequence ID" value="KAE8957464.1"/>
    <property type="molecule type" value="Genomic_DNA"/>
</dbReference>
<evidence type="ECO:0000313" key="4">
    <source>
        <dbReference type="EMBL" id="KAE8957464.1"/>
    </source>
</evidence>
<dbReference type="OrthoDB" id="4327079at2759"/>
<dbReference type="InterPro" id="IPR002932">
    <property type="entry name" value="Glu_synthdom"/>
</dbReference>
<reference evidence="4 5" key="1">
    <citation type="submission" date="2018-09" db="EMBL/GenBank/DDBJ databases">
        <title>Genomic investigation of the strawberry pathogen Phytophthora fragariae indicates pathogenicity is determined by transcriptional variation in three key races.</title>
        <authorList>
            <person name="Adams T.M."/>
            <person name="Armitage A.D."/>
            <person name="Sobczyk M.K."/>
            <person name="Bates H.J."/>
            <person name="Dunwell J.M."/>
            <person name="Nellist C.F."/>
            <person name="Harrison R.J."/>
        </authorList>
    </citation>
    <scope>NUCLEOTIDE SEQUENCE [LARGE SCALE GENOMIC DNA]</scope>
    <source>
        <strain evidence="4 5">SCRP324</strain>
    </source>
</reference>
<feature type="non-terminal residue" evidence="4">
    <location>
        <position position="121"/>
    </location>
</feature>
<sequence length="121" mass="12531">MDATSHSHAALAWTTRRLLNNLLVVPGVVAAGVAKAKSDRITVSGHDGGTGASSWTGVKNGGLPWELGLAETQQTLVLNDLRSRVKLQTDGQLKTGRDVMVAALLGAEEFGFATGPLIALG</sequence>
<evidence type="ECO:0000313" key="5">
    <source>
        <dbReference type="Proteomes" id="UP000435112"/>
    </source>
</evidence>
<name>A0A6A3GFH0_9STRA</name>
<dbReference type="GO" id="GO:0015930">
    <property type="term" value="F:glutamate synthase activity"/>
    <property type="evidence" value="ECO:0007669"/>
    <property type="project" value="InterPro"/>
</dbReference>
<dbReference type="Proteomes" id="UP000435112">
    <property type="component" value="Unassembled WGS sequence"/>
</dbReference>
<feature type="signal peptide" evidence="2">
    <location>
        <begin position="1"/>
        <end position="30"/>
    </location>
</feature>
<dbReference type="PANTHER" id="PTHR43100">
    <property type="entry name" value="GLUTAMATE SYNTHASE [NADPH] SMALL CHAIN"/>
    <property type="match status" value="1"/>
</dbReference>
<dbReference type="GO" id="GO:0006537">
    <property type="term" value="P:glutamate biosynthetic process"/>
    <property type="evidence" value="ECO:0007669"/>
    <property type="project" value="InterPro"/>
</dbReference>